<dbReference type="AlphaFoldDB" id="A0A8J3UZA5"/>
<name>A0A8J3UZA5_9ACTN</name>
<comment type="caution">
    <text evidence="5">The sequence shown here is derived from an EMBL/GenBank/DDBJ whole genome shotgun (WGS) entry which is preliminary data.</text>
</comment>
<evidence type="ECO:0000256" key="4">
    <source>
        <dbReference type="RuleBase" id="RU365031"/>
    </source>
</evidence>
<keyword evidence="2 4" id="KW-0808">Transferase</keyword>
<comment type="catalytic activity">
    <reaction evidence="4">
        <text>a 2-deoxystreptamine antibiotic + acetyl-CoA = an N(3)-acetyl-2-deoxystreptamine antibiotic + CoA + H(+)</text>
        <dbReference type="Rhea" id="RHEA:12665"/>
        <dbReference type="ChEBI" id="CHEBI:15378"/>
        <dbReference type="ChEBI" id="CHEBI:57287"/>
        <dbReference type="ChEBI" id="CHEBI:57288"/>
        <dbReference type="ChEBI" id="CHEBI:57921"/>
        <dbReference type="ChEBI" id="CHEBI:77452"/>
        <dbReference type="EC" id="2.3.1.81"/>
    </reaction>
</comment>
<protein>
    <recommendedName>
        <fullName evidence="4">Aminoglycoside N(3)-acetyltransferase</fullName>
        <ecNumber evidence="4">2.3.1.-</ecNumber>
    </recommendedName>
</protein>
<keyword evidence="3 4" id="KW-0012">Acyltransferase</keyword>
<dbReference type="InterPro" id="IPR003679">
    <property type="entry name" value="Amioglycoside_AcTrfase"/>
</dbReference>
<dbReference type="GO" id="GO:0046353">
    <property type="term" value="F:aminoglycoside 3-N-acetyltransferase activity"/>
    <property type="evidence" value="ECO:0007669"/>
    <property type="project" value="UniProtKB-EC"/>
</dbReference>
<dbReference type="EC" id="2.3.1.-" evidence="4"/>
<dbReference type="RefSeq" id="WP_239119042.1">
    <property type="nucleotide sequence ID" value="NZ_BOOR01000018.1"/>
</dbReference>
<reference evidence="5" key="1">
    <citation type="submission" date="2021-01" db="EMBL/GenBank/DDBJ databases">
        <title>Whole genome shotgun sequence of Planotetraspora thailandica NBRC 104271.</title>
        <authorList>
            <person name="Komaki H."/>
            <person name="Tamura T."/>
        </authorList>
    </citation>
    <scope>NUCLEOTIDE SEQUENCE</scope>
    <source>
        <strain evidence="5">NBRC 104271</strain>
    </source>
</reference>
<keyword evidence="6" id="KW-1185">Reference proteome</keyword>
<dbReference type="EMBL" id="BOOR01000018">
    <property type="protein sequence ID" value="GII54613.1"/>
    <property type="molecule type" value="Genomic_DNA"/>
</dbReference>
<dbReference type="PANTHER" id="PTHR11104:SF0">
    <property type="entry name" value="SPBETA PROPHAGE-DERIVED AMINOGLYCOSIDE N(3')-ACETYLTRANSFERASE-LIKE PROTEIN YOKD"/>
    <property type="match status" value="1"/>
</dbReference>
<sequence length="316" mass="35196">MFGLPVRLLRPLVVMLVFPLAWSAAPRLGWPRLWQRRLGGKSRAAGAAPPLEAFSQETLTHSLRELGLGPGEVVLVHASLRRVGAMADGVATLVAALREAVGEEGTIVVPTFTSWNSDTSRIYRARVSGMGRIRGRLYRWTIPAYEAATSSSIECGRLSEHVRLLPGAVRSDHPQTSFAAVGPQARRLMADHMLESHLGEESPLAKLFDAKAKVLLLGVGFDKCTGFHLAEYRYDPRPPAAEYGCAMRIDGRRTWRRYNDVVLDDSDFHKCGRDMEQAVFMEYGQVGNAESRLFSLVEAVQHAEGWMRNHRRHPRT</sequence>
<proteinExistence type="inferred from homology"/>
<dbReference type="Proteomes" id="UP000605992">
    <property type="component" value="Unassembled WGS sequence"/>
</dbReference>
<dbReference type="PANTHER" id="PTHR11104">
    <property type="entry name" value="AMINOGLYCOSIDE N3-ACETYLTRANSFERASE"/>
    <property type="match status" value="1"/>
</dbReference>
<evidence type="ECO:0000256" key="3">
    <source>
        <dbReference type="ARBA" id="ARBA00023315"/>
    </source>
</evidence>
<gene>
    <name evidence="5" type="ORF">Pth03_30020</name>
</gene>
<comment type="similarity">
    <text evidence="1 4">Belongs to the antibiotic N-acetyltransferase family.</text>
</comment>
<dbReference type="Pfam" id="PF02522">
    <property type="entry name" value="Antibiotic_NAT"/>
    <property type="match status" value="1"/>
</dbReference>
<dbReference type="SUPFAM" id="SSF110710">
    <property type="entry name" value="TTHA0583/YokD-like"/>
    <property type="match status" value="1"/>
</dbReference>
<keyword evidence="4" id="KW-0046">Antibiotic resistance</keyword>
<organism evidence="5 6">
    <name type="scientific">Planotetraspora thailandica</name>
    <dbReference type="NCBI Taxonomy" id="487172"/>
    <lineage>
        <taxon>Bacteria</taxon>
        <taxon>Bacillati</taxon>
        <taxon>Actinomycetota</taxon>
        <taxon>Actinomycetes</taxon>
        <taxon>Streptosporangiales</taxon>
        <taxon>Streptosporangiaceae</taxon>
        <taxon>Planotetraspora</taxon>
    </lineage>
</organism>
<evidence type="ECO:0000256" key="2">
    <source>
        <dbReference type="ARBA" id="ARBA00022679"/>
    </source>
</evidence>
<evidence type="ECO:0000313" key="5">
    <source>
        <dbReference type="EMBL" id="GII54613.1"/>
    </source>
</evidence>
<evidence type="ECO:0000256" key="1">
    <source>
        <dbReference type="ARBA" id="ARBA00006383"/>
    </source>
</evidence>
<accession>A0A8J3UZA5</accession>
<evidence type="ECO:0000313" key="6">
    <source>
        <dbReference type="Proteomes" id="UP000605992"/>
    </source>
</evidence>
<dbReference type="GO" id="GO:0046677">
    <property type="term" value="P:response to antibiotic"/>
    <property type="evidence" value="ECO:0007669"/>
    <property type="project" value="UniProtKB-KW"/>
</dbReference>
<dbReference type="InterPro" id="IPR028345">
    <property type="entry name" value="Antibiotic_NAT-like"/>
</dbReference>